<keyword evidence="3 6" id="KW-0812">Transmembrane</keyword>
<dbReference type="Proteomes" id="UP000033109">
    <property type="component" value="Chromosome"/>
</dbReference>
<keyword evidence="4 6" id="KW-1133">Transmembrane helix</keyword>
<accession>A0A0E3ZIX4</accession>
<proteinExistence type="predicted"/>
<evidence type="ECO:0000256" key="4">
    <source>
        <dbReference type="ARBA" id="ARBA00022989"/>
    </source>
</evidence>
<feature type="transmembrane region" description="Helical" evidence="6">
    <location>
        <begin position="139"/>
        <end position="160"/>
    </location>
</feature>
<dbReference type="NCBIfam" id="TIGR03518">
    <property type="entry name" value="ABC_perm_GldF"/>
    <property type="match status" value="1"/>
</dbReference>
<keyword evidence="2" id="KW-1003">Cell membrane</keyword>
<dbReference type="KEGG" id="pko:PKOR_19650"/>
<protein>
    <submittedName>
        <fullName evidence="8">ABC transporter permease</fullName>
    </submittedName>
</protein>
<sequence length="242" mass="26993">MLAILKKEFNGFLNSLIAYIVISVFLVAIGMFMWIFPESSVLEYGFADMQTLFSMAPWVFLFLIPAITMRTFAEEKREGTIELLLTKPITDLQLILGKYFAALLLALFALLPTLLYYYAVYDLGNPQGNVDSAAVVGSYLGLIFLAGVFCAIGVFSSAISDNQIISFVIAVFLCYIIYTGFDLIASIPVWGSFSYYIGQLGISYHYTAISKGLIDSRDVLYFLSVIAIMVLATKLVLRSRKW</sequence>
<dbReference type="EMBL" id="CP009621">
    <property type="protein sequence ID" value="AKD04905.1"/>
    <property type="molecule type" value="Genomic_DNA"/>
</dbReference>
<evidence type="ECO:0000259" key="7">
    <source>
        <dbReference type="Pfam" id="PF12698"/>
    </source>
</evidence>
<dbReference type="STRING" id="400092.PKOR_19650"/>
<dbReference type="PANTHER" id="PTHR30294:SF29">
    <property type="entry name" value="MULTIDRUG ABC TRANSPORTER PERMEASE YBHS-RELATED"/>
    <property type="match status" value="1"/>
</dbReference>
<dbReference type="AlphaFoldDB" id="A0A0E3ZIX4"/>
<evidence type="ECO:0000256" key="6">
    <source>
        <dbReference type="SAM" id="Phobius"/>
    </source>
</evidence>
<feature type="transmembrane region" description="Helical" evidence="6">
    <location>
        <begin position="167"/>
        <end position="190"/>
    </location>
</feature>
<gene>
    <name evidence="8" type="ORF">PKOR_19650</name>
</gene>
<feature type="transmembrane region" description="Helical" evidence="6">
    <location>
        <begin position="12"/>
        <end position="35"/>
    </location>
</feature>
<name>A0A0E3ZIX4_9BACT</name>
<keyword evidence="5 6" id="KW-0472">Membrane</keyword>
<dbReference type="GO" id="GO:0005886">
    <property type="term" value="C:plasma membrane"/>
    <property type="evidence" value="ECO:0007669"/>
    <property type="project" value="UniProtKB-SubCell"/>
</dbReference>
<evidence type="ECO:0000256" key="2">
    <source>
        <dbReference type="ARBA" id="ARBA00022475"/>
    </source>
</evidence>
<dbReference type="Pfam" id="PF12698">
    <property type="entry name" value="ABC2_membrane_3"/>
    <property type="match status" value="1"/>
</dbReference>
<evidence type="ECO:0000313" key="8">
    <source>
        <dbReference type="EMBL" id="AKD04905.1"/>
    </source>
</evidence>
<feature type="transmembrane region" description="Helical" evidence="6">
    <location>
        <begin position="55"/>
        <end position="73"/>
    </location>
</feature>
<dbReference type="GO" id="GO:0140359">
    <property type="term" value="F:ABC-type transporter activity"/>
    <property type="evidence" value="ECO:0007669"/>
    <property type="project" value="InterPro"/>
</dbReference>
<evidence type="ECO:0000256" key="1">
    <source>
        <dbReference type="ARBA" id="ARBA00004651"/>
    </source>
</evidence>
<feature type="transmembrane region" description="Helical" evidence="6">
    <location>
        <begin position="94"/>
        <end position="119"/>
    </location>
</feature>
<dbReference type="PATRIC" id="fig|400092.3.peg.4300"/>
<keyword evidence="9" id="KW-1185">Reference proteome</keyword>
<dbReference type="InterPro" id="IPR019860">
    <property type="entry name" value="Motility-assoc_ABC_perm_GldF"/>
</dbReference>
<dbReference type="PANTHER" id="PTHR30294">
    <property type="entry name" value="MEMBRANE COMPONENT OF ABC TRANSPORTER YHHJ-RELATED"/>
    <property type="match status" value="1"/>
</dbReference>
<feature type="transmembrane region" description="Helical" evidence="6">
    <location>
        <begin position="219"/>
        <end position="237"/>
    </location>
</feature>
<dbReference type="InterPro" id="IPR013525">
    <property type="entry name" value="ABC2_TM"/>
</dbReference>
<evidence type="ECO:0000313" key="9">
    <source>
        <dbReference type="Proteomes" id="UP000033109"/>
    </source>
</evidence>
<organism evidence="8 9">
    <name type="scientific">Pontibacter korlensis</name>
    <dbReference type="NCBI Taxonomy" id="400092"/>
    <lineage>
        <taxon>Bacteria</taxon>
        <taxon>Pseudomonadati</taxon>
        <taxon>Bacteroidota</taxon>
        <taxon>Cytophagia</taxon>
        <taxon>Cytophagales</taxon>
        <taxon>Hymenobacteraceae</taxon>
        <taxon>Pontibacter</taxon>
    </lineage>
</organism>
<dbReference type="RefSeq" id="WP_046312947.1">
    <property type="nucleotide sequence ID" value="NZ_CBCSCY010000038.1"/>
</dbReference>
<comment type="subcellular location">
    <subcellularLocation>
        <location evidence="1">Cell membrane</location>
        <topology evidence="1">Multi-pass membrane protein</topology>
    </subcellularLocation>
</comment>
<evidence type="ECO:0000256" key="3">
    <source>
        <dbReference type="ARBA" id="ARBA00022692"/>
    </source>
</evidence>
<dbReference type="OrthoDB" id="9794512at2"/>
<evidence type="ECO:0000256" key="5">
    <source>
        <dbReference type="ARBA" id="ARBA00023136"/>
    </source>
</evidence>
<dbReference type="InterPro" id="IPR051449">
    <property type="entry name" value="ABC-2_transporter_component"/>
</dbReference>
<dbReference type="HOGENOM" id="CLU_081003_0_1_10"/>
<feature type="domain" description="ABC-2 type transporter transmembrane" evidence="7">
    <location>
        <begin position="50"/>
        <end position="214"/>
    </location>
</feature>
<reference evidence="8 9" key="1">
    <citation type="journal article" date="2015" name="Sci. Rep.">
        <title>Unraveling adaptation of Pontibacter korlensis to radiation and infertility in desert through complete genome and comparative transcriptomic analysis.</title>
        <authorList>
            <person name="Dai J."/>
            <person name="Dai W."/>
            <person name="Qiu C."/>
            <person name="Yang Z."/>
            <person name="Zhang Y."/>
            <person name="Zhou M."/>
            <person name="Zhang L."/>
            <person name="Fang C."/>
            <person name="Gao Q."/>
            <person name="Yang Q."/>
            <person name="Li X."/>
            <person name="Wang Z."/>
            <person name="Wang Z."/>
            <person name="Jia Z."/>
            <person name="Chen X."/>
        </authorList>
    </citation>
    <scope>NUCLEOTIDE SEQUENCE [LARGE SCALE GENOMIC DNA]</scope>
    <source>
        <strain evidence="8 9">X14-1T</strain>
    </source>
</reference>